<reference evidence="6 7" key="1">
    <citation type="submission" date="2015-09" db="EMBL/GenBank/DDBJ databases">
        <authorList>
            <consortium name="Pathogen Informatics"/>
        </authorList>
    </citation>
    <scope>NUCLEOTIDE SEQUENCE [LARGE SCALE GENOMIC DNA]</scope>
    <source>
        <strain evidence="6 7">2789STDY5834939</strain>
    </source>
</reference>
<name>A0A174QSL4_9FIRM</name>
<dbReference type="PANTHER" id="PTHR43776:SF7">
    <property type="entry name" value="D,D-DIPEPTIDE TRANSPORT ATP-BINDING PROTEIN DDPF-RELATED"/>
    <property type="match status" value="1"/>
</dbReference>
<dbReference type="InterPro" id="IPR027417">
    <property type="entry name" value="P-loop_NTPase"/>
</dbReference>
<dbReference type="PROSITE" id="PS00211">
    <property type="entry name" value="ABC_TRANSPORTER_1"/>
    <property type="match status" value="1"/>
</dbReference>
<dbReference type="GO" id="GO:0016887">
    <property type="term" value="F:ATP hydrolysis activity"/>
    <property type="evidence" value="ECO:0007669"/>
    <property type="project" value="InterPro"/>
</dbReference>
<dbReference type="Gene3D" id="3.40.50.300">
    <property type="entry name" value="P-loop containing nucleotide triphosphate hydrolases"/>
    <property type="match status" value="1"/>
</dbReference>
<dbReference type="SUPFAM" id="SSF52540">
    <property type="entry name" value="P-loop containing nucleoside triphosphate hydrolases"/>
    <property type="match status" value="1"/>
</dbReference>
<keyword evidence="4 6" id="KW-0067">ATP-binding</keyword>
<dbReference type="InterPro" id="IPR003593">
    <property type="entry name" value="AAA+_ATPase"/>
</dbReference>
<dbReference type="RefSeq" id="WP_055245063.1">
    <property type="nucleotide sequence ID" value="NZ_CABIWA010000013.1"/>
</dbReference>
<sequence length="252" mass="28806">MLTVEHLGKTFVSGFGRRVKAVRDVSFHIKAGTTFGLMGNSGCGKTTLSRMILRLFDSDCGRILFDGQDITHLRGAALKALRCQMQLVFQHPESSLNPQMTLRENLLEPLRIHRLYDKNQRERRIRERLEWVGLSETLLNRYPHEISGGEAQRAVIARALGLDVRFFILDEPTSMLDVSVQAQIMRLFSSLQRRLGLTYLLISHDLEVVRWLSQEIAFMHEGAIVEQGPTEQVLAKPSQEFTRTLIRSFQAM</sequence>
<evidence type="ECO:0000313" key="7">
    <source>
        <dbReference type="Proteomes" id="UP000095765"/>
    </source>
</evidence>
<protein>
    <submittedName>
        <fullName evidence="6">Glutathione import ATP-binding protein GsiA</fullName>
        <ecNumber evidence="6">3.6.3.-</ecNumber>
    </submittedName>
</protein>
<keyword evidence="2" id="KW-0813">Transport</keyword>
<dbReference type="AlphaFoldDB" id="A0A174QSL4"/>
<dbReference type="CDD" id="cd03257">
    <property type="entry name" value="ABC_NikE_OppD_transporters"/>
    <property type="match status" value="1"/>
</dbReference>
<dbReference type="OrthoDB" id="9806285at2"/>
<dbReference type="GO" id="GO:0055085">
    <property type="term" value="P:transmembrane transport"/>
    <property type="evidence" value="ECO:0007669"/>
    <property type="project" value="UniProtKB-ARBA"/>
</dbReference>
<dbReference type="SMART" id="SM00382">
    <property type="entry name" value="AAA"/>
    <property type="match status" value="1"/>
</dbReference>
<evidence type="ECO:0000256" key="4">
    <source>
        <dbReference type="ARBA" id="ARBA00022840"/>
    </source>
</evidence>
<dbReference type="InterPro" id="IPR050319">
    <property type="entry name" value="ABC_transp_ATP-bind"/>
</dbReference>
<accession>A0A174QSL4</accession>
<evidence type="ECO:0000256" key="3">
    <source>
        <dbReference type="ARBA" id="ARBA00022741"/>
    </source>
</evidence>
<dbReference type="PROSITE" id="PS50893">
    <property type="entry name" value="ABC_TRANSPORTER_2"/>
    <property type="match status" value="1"/>
</dbReference>
<dbReference type="EC" id="3.6.3.-" evidence="6"/>
<evidence type="ECO:0000313" key="6">
    <source>
        <dbReference type="EMBL" id="CUP74921.1"/>
    </source>
</evidence>
<dbReference type="GO" id="GO:0005524">
    <property type="term" value="F:ATP binding"/>
    <property type="evidence" value="ECO:0007669"/>
    <property type="project" value="UniProtKB-KW"/>
</dbReference>
<keyword evidence="6" id="KW-0378">Hydrolase</keyword>
<dbReference type="EMBL" id="CZBE01000011">
    <property type="protein sequence ID" value="CUP74921.1"/>
    <property type="molecule type" value="Genomic_DNA"/>
</dbReference>
<dbReference type="Proteomes" id="UP000095765">
    <property type="component" value="Unassembled WGS sequence"/>
</dbReference>
<dbReference type="InterPro" id="IPR003439">
    <property type="entry name" value="ABC_transporter-like_ATP-bd"/>
</dbReference>
<proteinExistence type="inferred from homology"/>
<evidence type="ECO:0000256" key="2">
    <source>
        <dbReference type="ARBA" id="ARBA00022448"/>
    </source>
</evidence>
<organism evidence="6 7">
    <name type="scientific">Anaerotruncus colihominis</name>
    <dbReference type="NCBI Taxonomy" id="169435"/>
    <lineage>
        <taxon>Bacteria</taxon>
        <taxon>Bacillati</taxon>
        <taxon>Bacillota</taxon>
        <taxon>Clostridia</taxon>
        <taxon>Eubacteriales</taxon>
        <taxon>Oscillospiraceae</taxon>
        <taxon>Anaerotruncus</taxon>
    </lineage>
</organism>
<evidence type="ECO:0000259" key="5">
    <source>
        <dbReference type="PROSITE" id="PS50893"/>
    </source>
</evidence>
<evidence type="ECO:0000256" key="1">
    <source>
        <dbReference type="ARBA" id="ARBA00005417"/>
    </source>
</evidence>
<comment type="similarity">
    <text evidence="1">Belongs to the ABC transporter superfamily.</text>
</comment>
<dbReference type="PANTHER" id="PTHR43776">
    <property type="entry name" value="TRANSPORT ATP-BINDING PROTEIN"/>
    <property type="match status" value="1"/>
</dbReference>
<dbReference type="Pfam" id="PF00005">
    <property type="entry name" value="ABC_tran"/>
    <property type="match status" value="1"/>
</dbReference>
<gene>
    <name evidence="6" type="primary">gsiA_7</name>
    <name evidence="6" type="ORF">ERS852551_01810</name>
</gene>
<dbReference type="InterPro" id="IPR017871">
    <property type="entry name" value="ABC_transporter-like_CS"/>
</dbReference>
<keyword evidence="3" id="KW-0547">Nucleotide-binding</keyword>
<feature type="domain" description="ABC transporter" evidence="5">
    <location>
        <begin position="2"/>
        <end position="246"/>
    </location>
</feature>